<reference evidence="1" key="1">
    <citation type="journal article" date="2024" name="Can. J. Microbiol.">
        <title>Biological and genomic characteristics of three novel bacteriophages and a phage-plasmid of Klebsiella pneumoniae.</title>
        <authorList>
            <person name="Uskudar-Guclu A."/>
            <person name="Unlu S."/>
            <person name="Salih-Dogan H."/>
            <person name="Yalcin S."/>
            <person name="Basustaoglu A."/>
        </authorList>
    </citation>
    <scope>NUCLEOTIDE SEQUENCE</scope>
</reference>
<sequence>MNALSVFSFQENHPVRVVLVNGEPGLLLLMSAKRSISLITVLQCVNWMMMKRVGTHYPPWWCSL</sequence>
<protein>
    <submittedName>
        <fullName evidence="1">Prophage antirepressor</fullName>
    </submittedName>
</protein>
<evidence type="ECO:0000313" key="1">
    <source>
        <dbReference type="EMBL" id="WJE88311.1"/>
    </source>
</evidence>
<name>A0AAT9V553_9CAUD</name>
<proteinExistence type="predicted"/>
<organism evidence="1">
    <name type="scientific">Klebsiella phage Kpn74</name>
    <dbReference type="NCBI Taxonomy" id="3044026"/>
    <lineage>
        <taxon>Viruses</taxon>
        <taxon>Duplodnaviria</taxon>
        <taxon>Heunggongvirae</taxon>
        <taxon>Uroviricota</taxon>
        <taxon>Caudoviricetes</taxon>
    </lineage>
</organism>
<dbReference type="EMBL" id="OQ790078">
    <property type="protein sequence ID" value="WJE88311.1"/>
    <property type="molecule type" value="Genomic_DNA"/>
</dbReference>
<accession>A0AAT9V553</accession>